<dbReference type="SUPFAM" id="SSF51735">
    <property type="entry name" value="NAD(P)-binding Rossmann-fold domains"/>
    <property type="match status" value="1"/>
</dbReference>
<keyword evidence="5" id="KW-1185">Reference proteome</keyword>
<name>A0ABD5YX81_9EURY</name>
<dbReference type="InterPro" id="IPR036291">
    <property type="entry name" value="NAD(P)-bd_dom_sf"/>
</dbReference>
<accession>A0ABD5YX81</accession>
<proteinExistence type="inferred from homology"/>
<dbReference type="NCBIfam" id="NF005559">
    <property type="entry name" value="PRK07231.1"/>
    <property type="match status" value="1"/>
</dbReference>
<dbReference type="InterPro" id="IPR002347">
    <property type="entry name" value="SDR_fam"/>
</dbReference>
<dbReference type="EMBL" id="JBHTAX010000005">
    <property type="protein sequence ID" value="MFC7192527.1"/>
    <property type="molecule type" value="Genomic_DNA"/>
</dbReference>
<dbReference type="EC" id="1.1.1.-" evidence="4"/>
<dbReference type="PRINTS" id="PR00081">
    <property type="entry name" value="GDHRDH"/>
</dbReference>
<dbReference type="InterPro" id="IPR057326">
    <property type="entry name" value="KR_dom"/>
</dbReference>
<gene>
    <name evidence="4" type="ORF">ACFQL7_23760</name>
</gene>
<keyword evidence="2 4" id="KW-0560">Oxidoreductase</keyword>
<dbReference type="CDD" id="cd05233">
    <property type="entry name" value="SDR_c"/>
    <property type="match status" value="1"/>
</dbReference>
<dbReference type="RefSeq" id="WP_248910614.1">
    <property type="nucleotide sequence ID" value="NZ_CP109981.1"/>
</dbReference>
<dbReference type="GO" id="GO:0016491">
    <property type="term" value="F:oxidoreductase activity"/>
    <property type="evidence" value="ECO:0007669"/>
    <property type="project" value="UniProtKB-KW"/>
</dbReference>
<feature type="domain" description="Ketoreductase" evidence="3">
    <location>
        <begin position="19"/>
        <end position="195"/>
    </location>
</feature>
<evidence type="ECO:0000259" key="3">
    <source>
        <dbReference type="SMART" id="SM00822"/>
    </source>
</evidence>
<sequence length="263" mass="27810">MAATNTETAEYNEQKLENKVAVVTGGNSGIGRAIAERFHAQGASVAIFGRNQETLDETLDALGGEDESLAVQGDVTDAEDLDKLYAAVEERFGRVDILVANAGVGKIRPFDEVDEDFFDQVTDIDFKGAFFTVQTALPLLSDSSSVMFTTTGATERGLPGLSVYAAAKAALRSLTRSLAAELGPQGIRVNAISPGPVETSLVERMGIPTEQATEELGNIVEQQPIDRFAQPEEIAATAVFLASEDASYVTGSEIDVDGGMAQV</sequence>
<organism evidence="4 5">
    <name type="scientific">Halocatena marina</name>
    <dbReference type="NCBI Taxonomy" id="2934937"/>
    <lineage>
        <taxon>Archaea</taxon>
        <taxon>Methanobacteriati</taxon>
        <taxon>Methanobacteriota</taxon>
        <taxon>Stenosarchaea group</taxon>
        <taxon>Halobacteria</taxon>
        <taxon>Halobacteriales</taxon>
        <taxon>Natronomonadaceae</taxon>
        <taxon>Halocatena</taxon>
    </lineage>
</organism>
<comment type="similarity">
    <text evidence="1">Belongs to the short-chain dehydrogenases/reductases (SDR) family.</text>
</comment>
<evidence type="ECO:0000256" key="2">
    <source>
        <dbReference type="ARBA" id="ARBA00023002"/>
    </source>
</evidence>
<comment type="caution">
    <text evidence="4">The sequence shown here is derived from an EMBL/GenBank/DDBJ whole genome shotgun (WGS) entry which is preliminary data.</text>
</comment>
<reference evidence="4 5" key="1">
    <citation type="journal article" date="2019" name="Int. J. Syst. Evol. Microbiol.">
        <title>The Global Catalogue of Microorganisms (GCM) 10K type strain sequencing project: providing services to taxonomists for standard genome sequencing and annotation.</title>
        <authorList>
            <consortium name="The Broad Institute Genomics Platform"/>
            <consortium name="The Broad Institute Genome Sequencing Center for Infectious Disease"/>
            <person name="Wu L."/>
            <person name="Ma J."/>
        </authorList>
    </citation>
    <scope>NUCLEOTIDE SEQUENCE [LARGE SCALE GENOMIC DNA]</scope>
    <source>
        <strain evidence="4 5">RDMS1</strain>
    </source>
</reference>
<dbReference type="SMART" id="SM00822">
    <property type="entry name" value="PKS_KR"/>
    <property type="match status" value="1"/>
</dbReference>
<dbReference type="Proteomes" id="UP001596417">
    <property type="component" value="Unassembled WGS sequence"/>
</dbReference>
<evidence type="ECO:0000256" key="1">
    <source>
        <dbReference type="ARBA" id="ARBA00006484"/>
    </source>
</evidence>
<evidence type="ECO:0000313" key="5">
    <source>
        <dbReference type="Proteomes" id="UP001596417"/>
    </source>
</evidence>
<protein>
    <submittedName>
        <fullName evidence="4">SDR family NAD(P)-dependent oxidoreductase</fullName>
        <ecNumber evidence="4">1.1.1.-</ecNumber>
    </submittedName>
</protein>
<dbReference type="PANTHER" id="PTHR43669">
    <property type="entry name" value="5-KETO-D-GLUCONATE 5-REDUCTASE"/>
    <property type="match status" value="1"/>
</dbReference>
<dbReference type="PRINTS" id="PR00080">
    <property type="entry name" value="SDRFAMILY"/>
</dbReference>
<dbReference type="Gene3D" id="3.40.50.720">
    <property type="entry name" value="NAD(P)-binding Rossmann-like Domain"/>
    <property type="match status" value="1"/>
</dbReference>
<dbReference type="PANTHER" id="PTHR43669:SF3">
    <property type="entry name" value="ALCOHOL DEHYDROGENASE, PUTATIVE (AFU_ORTHOLOGUE AFUA_3G03445)-RELATED"/>
    <property type="match status" value="1"/>
</dbReference>
<dbReference type="GeneID" id="76202215"/>
<evidence type="ECO:0000313" key="4">
    <source>
        <dbReference type="EMBL" id="MFC7192527.1"/>
    </source>
</evidence>
<dbReference type="FunFam" id="3.40.50.720:FF:000084">
    <property type="entry name" value="Short-chain dehydrogenase reductase"/>
    <property type="match status" value="1"/>
</dbReference>
<dbReference type="AlphaFoldDB" id="A0ABD5YX81"/>
<dbReference type="Pfam" id="PF13561">
    <property type="entry name" value="adh_short_C2"/>
    <property type="match status" value="1"/>
</dbReference>